<evidence type="ECO:0000313" key="2">
    <source>
        <dbReference type="Proteomes" id="UP000009320"/>
    </source>
</evidence>
<keyword evidence="2" id="KW-1185">Reference proteome</keyword>
<sequence>MISQESFIKAWENKKLVAGALKVSNVRRNYVYYEDIMQDGIMLYAELLDKYGKSKPAKEIDKLAFRKIIWKTIDELRKIKKHEERCSELDDAFNLYRNDYDWQNLIILKQEIAKMTQEELLILFEHFLAGKTITQIVAENNIPRIRIKRFKKKLISKMKLALLA</sequence>
<reference evidence="1 2" key="1">
    <citation type="submission" date="2012-06" db="EMBL/GenBank/DDBJ databases">
        <title>Draft Genome Sequence of Lactobacillus hominis Strain CRBIP 24.179T, isolated from human intestine.</title>
        <authorList>
            <person name="Cousin S."/>
            <person name="Ma L."/>
            <person name="Bizet C."/>
            <person name="Loux V."/>
            <person name="Bouchier C."/>
            <person name="Clermont D."/>
            <person name="Creno S."/>
        </authorList>
    </citation>
    <scope>NUCLEOTIDE SEQUENCE [LARGE SCALE GENOMIC DNA]</scope>
    <source>
        <strain evidence="2">CRBIP 24.179T</strain>
    </source>
</reference>
<dbReference type="RefSeq" id="WP_008469664.1">
    <property type="nucleotide sequence ID" value="NZ_AYZP01000001.1"/>
</dbReference>
<organism evidence="1 2">
    <name type="scientific">Lactobacillus hominis DSM 23910 = CRBIP 24.179</name>
    <dbReference type="NCBI Taxonomy" id="1423758"/>
    <lineage>
        <taxon>Bacteria</taxon>
        <taxon>Bacillati</taxon>
        <taxon>Bacillota</taxon>
        <taxon>Bacilli</taxon>
        <taxon>Lactobacillales</taxon>
        <taxon>Lactobacillaceae</taxon>
        <taxon>Lactobacillus</taxon>
    </lineage>
</organism>
<name>I7L4Y1_9LACO</name>
<protein>
    <submittedName>
        <fullName evidence="1">RNA polymerase sigma factor</fullName>
    </submittedName>
</protein>
<dbReference type="STRING" id="1423758.FC41_GL000181"/>
<dbReference type="EMBL" id="CAKE01000001">
    <property type="protein sequence ID" value="CCI81057.1"/>
    <property type="molecule type" value="Genomic_DNA"/>
</dbReference>
<dbReference type="InterPro" id="IPR013324">
    <property type="entry name" value="RNA_pol_sigma_r3/r4-like"/>
</dbReference>
<proteinExistence type="predicted"/>
<dbReference type="GeneID" id="82846338"/>
<dbReference type="AlphaFoldDB" id="I7L4Y1"/>
<dbReference type="SUPFAM" id="SSF88659">
    <property type="entry name" value="Sigma3 and sigma4 domains of RNA polymerase sigma factors"/>
    <property type="match status" value="1"/>
</dbReference>
<evidence type="ECO:0000313" key="1">
    <source>
        <dbReference type="EMBL" id="CCI81057.1"/>
    </source>
</evidence>
<dbReference type="eggNOG" id="COG1595">
    <property type="taxonomic scope" value="Bacteria"/>
</dbReference>
<comment type="caution">
    <text evidence="1">The sequence shown here is derived from an EMBL/GenBank/DDBJ whole genome shotgun (WGS) entry which is preliminary data.</text>
</comment>
<dbReference type="OrthoDB" id="2248780at2"/>
<dbReference type="Proteomes" id="UP000009320">
    <property type="component" value="Unassembled WGS sequence"/>
</dbReference>
<gene>
    <name evidence="1" type="ORF">BN55_03850</name>
</gene>
<dbReference type="PATRIC" id="fig|1423758.3.peg.185"/>
<accession>I7L4Y1</accession>